<feature type="compositionally biased region" description="Low complexity" evidence="1">
    <location>
        <begin position="50"/>
        <end position="61"/>
    </location>
</feature>
<reference evidence="2" key="1">
    <citation type="journal article" date="2020" name="Nat. Ecol. Evol.">
        <title>Deeply conserved synteny resolves early events in vertebrate evolution.</title>
        <authorList>
            <person name="Simakov O."/>
            <person name="Marletaz F."/>
            <person name="Yue J.X."/>
            <person name="O'Connell B."/>
            <person name="Jenkins J."/>
            <person name="Brandt A."/>
            <person name="Calef R."/>
            <person name="Tung C.H."/>
            <person name="Huang T.K."/>
            <person name="Schmutz J."/>
            <person name="Satoh N."/>
            <person name="Yu J.K."/>
            <person name="Putnam N.H."/>
            <person name="Green R.E."/>
            <person name="Rokhsar D.S."/>
        </authorList>
    </citation>
    <scope>NUCLEOTIDE SEQUENCE [LARGE SCALE GENOMIC DNA]</scope>
    <source>
        <strain evidence="2">S238N-H82</strain>
    </source>
</reference>
<keyword evidence="2" id="KW-1185">Reference proteome</keyword>
<feature type="compositionally biased region" description="Basic residues" evidence="1">
    <location>
        <begin position="115"/>
        <end position="124"/>
    </location>
</feature>
<evidence type="ECO:0000256" key="1">
    <source>
        <dbReference type="SAM" id="MobiDB-lite"/>
    </source>
</evidence>
<evidence type="ECO:0000313" key="2">
    <source>
        <dbReference type="Proteomes" id="UP000001554"/>
    </source>
</evidence>
<gene>
    <name evidence="3" type="primary">LOC118430063</name>
</gene>
<sequence length="266" mass="29605">MSVRGILSWARGTATETVTQAVELGRTSLAWSELSENTGPAHDHEDSSSDGEGLSSASSGGNMVSGPYREVSGYGGLIYPYSVMRPARSGDVNNKRRLTSSKIRRKEGTCETSRNKHRPRRRNGQRVLKDGKRVSTREAPVTSDCRQLLLPEFGDLFQESKTRSYTALQLNLGPLLAVWWGVVFGLVEFLQVSVAYPTIALICSGLGQPVKTCFREFFKIGAYVTHRLIWAFLDPWVQYGGQLLAHQQASFLNWDHNVLYRFGSSN</sequence>
<accession>A0A9J7NAE2</accession>
<dbReference type="RefSeq" id="XP_035696664.1">
    <property type="nucleotide sequence ID" value="XM_035840771.1"/>
</dbReference>
<protein>
    <submittedName>
        <fullName evidence="3">Uncharacterized protein LOC118430063</fullName>
    </submittedName>
</protein>
<name>A0A9J7NAE2_BRAFL</name>
<feature type="region of interest" description="Disordered" evidence="1">
    <location>
        <begin position="34"/>
        <end position="64"/>
    </location>
</feature>
<dbReference type="AlphaFoldDB" id="A0A9J7NAE2"/>
<evidence type="ECO:0000313" key="3">
    <source>
        <dbReference type="RefSeq" id="XP_035696664.1"/>
    </source>
</evidence>
<feature type="compositionally biased region" description="Basic and acidic residues" evidence="1">
    <location>
        <begin position="127"/>
        <end position="136"/>
    </location>
</feature>
<feature type="compositionally biased region" description="Basic residues" evidence="1">
    <location>
        <begin position="95"/>
        <end position="105"/>
    </location>
</feature>
<feature type="region of interest" description="Disordered" evidence="1">
    <location>
        <begin position="89"/>
        <end position="137"/>
    </location>
</feature>
<proteinExistence type="predicted"/>
<dbReference type="OrthoDB" id="10549320at2759"/>
<dbReference type="KEGG" id="bfo:118430063"/>
<reference evidence="3" key="2">
    <citation type="submission" date="2025-08" db="UniProtKB">
        <authorList>
            <consortium name="RefSeq"/>
        </authorList>
    </citation>
    <scope>IDENTIFICATION</scope>
    <source>
        <strain evidence="3">S238N-H82</strain>
        <tissue evidence="3">Testes</tissue>
    </source>
</reference>
<dbReference type="GeneID" id="118430063"/>
<dbReference type="Proteomes" id="UP000001554">
    <property type="component" value="Chromosome 14"/>
</dbReference>
<organism evidence="2 3">
    <name type="scientific">Branchiostoma floridae</name>
    <name type="common">Florida lancelet</name>
    <name type="synonym">Amphioxus</name>
    <dbReference type="NCBI Taxonomy" id="7739"/>
    <lineage>
        <taxon>Eukaryota</taxon>
        <taxon>Metazoa</taxon>
        <taxon>Chordata</taxon>
        <taxon>Cephalochordata</taxon>
        <taxon>Leptocardii</taxon>
        <taxon>Amphioxiformes</taxon>
        <taxon>Branchiostomatidae</taxon>
        <taxon>Branchiostoma</taxon>
    </lineage>
</organism>